<dbReference type="RefSeq" id="XP_020459070.1">
    <property type="nucleotide sequence ID" value="XM_020603414.1"/>
</dbReference>
<keyword evidence="2" id="KW-0812">Transmembrane</keyword>
<dbReference type="InterPro" id="IPR027417">
    <property type="entry name" value="P-loop_NTPase"/>
</dbReference>
<dbReference type="PANTHER" id="PTHR10704">
    <property type="entry name" value="CARBOHYDRATE SULFOTRANSFERASE"/>
    <property type="match status" value="1"/>
</dbReference>
<name>A0A3Q3JP89_MONAL</name>
<dbReference type="KEGG" id="malb:109962053"/>
<dbReference type="Ensembl" id="ENSMALT00000022113.1">
    <property type="protein sequence ID" value="ENSMALP00000021694.1"/>
    <property type="gene ID" value="ENSMALG00000015165.1"/>
</dbReference>
<keyword evidence="2" id="KW-1133">Transmembrane helix</keyword>
<feature type="transmembrane region" description="Helical" evidence="2">
    <location>
        <begin position="9"/>
        <end position="27"/>
    </location>
</feature>
<dbReference type="AlphaFoldDB" id="A0A3Q3JP89"/>
<dbReference type="GO" id="GO:0001517">
    <property type="term" value="F:N-acetylglucosamine 6-O-sulfotransferase activity"/>
    <property type="evidence" value="ECO:0007669"/>
    <property type="project" value="TreeGrafter"/>
</dbReference>
<dbReference type="GeneID" id="109962053"/>
<dbReference type="GO" id="GO:0006790">
    <property type="term" value="P:sulfur compound metabolic process"/>
    <property type="evidence" value="ECO:0007669"/>
    <property type="project" value="TreeGrafter"/>
</dbReference>
<reference evidence="4" key="1">
    <citation type="submission" date="2025-08" db="UniProtKB">
        <authorList>
            <consortium name="Ensembl"/>
        </authorList>
    </citation>
    <scope>IDENTIFICATION</scope>
</reference>
<evidence type="ECO:0000256" key="1">
    <source>
        <dbReference type="RuleBase" id="RU361155"/>
    </source>
</evidence>
<dbReference type="EC" id="2.8.2.-" evidence="1"/>
<evidence type="ECO:0000313" key="5">
    <source>
        <dbReference type="Proteomes" id="UP000261600"/>
    </source>
</evidence>
<dbReference type="CTD" id="56548"/>
<organism evidence="4 5">
    <name type="scientific">Monopterus albus</name>
    <name type="common">Swamp eel</name>
    <dbReference type="NCBI Taxonomy" id="43700"/>
    <lineage>
        <taxon>Eukaryota</taxon>
        <taxon>Metazoa</taxon>
        <taxon>Chordata</taxon>
        <taxon>Craniata</taxon>
        <taxon>Vertebrata</taxon>
        <taxon>Euteleostomi</taxon>
        <taxon>Actinopterygii</taxon>
        <taxon>Neopterygii</taxon>
        <taxon>Teleostei</taxon>
        <taxon>Neoteleostei</taxon>
        <taxon>Acanthomorphata</taxon>
        <taxon>Anabantaria</taxon>
        <taxon>Synbranchiformes</taxon>
        <taxon>Synbranchidae</taxon>
        <taxon>Monopterus</taxon>
    </lineage>
</organism>
<evidence type="ECO:0000259" key="3">
    <source>
        <dbReference type="Pfam" id="PF00685"/>
    </source>
</evidence>
<dbReference type="Pfam" id="PF00685">
    <property type="entry name" value="Sulfotransfer_1"/>
    <property type="match status" value="1"/>
</dbReference>
<feature type="domain" description="Sulfotransferase" evidence="3">
    <location>
        <begin position="83"/>
        <end position="399"/>
    </location>
</feature>
<keyword evidence="2" id="KW-0472">Membrane</keyword>
<dbReference type="InterPro" id="IPR000863">
    <property type="entry name" value="Sulfotransferase_dom"/>
</dbReference>
<dbReference type="STRING" id="43700.ENSMALP00000021694"/>
<comment type="similarity">
    <text evidence="1">Belongs to the sulfotransferase 1 family.</text>
</comment>
<dbReference type="Proteomes" id="UP000261600">
    <property type="component" value="Unplaced"/>
</dbReference>
<evidence type="ECO:0000313" key="4">
    <source>
        <dbReference type="Ensembl" id="ENSMALP00000021694.1"/>
    </source>
</evidence>
<dbReference type="InterPro" id="IPR051135">
    <property type="entry name" value="Gal/GlcNAc/GalNAc_ST"/>
</dbReference>
<sequence>MKRRLHKKYLIVILAYSGLLLLIPYVLDYRDKSIQHAKHGLTPQQTRCPDLEKTVALLWNKDDKFNRSDTTEYAVNRSQPRIHIYLHATWRTGSSFLGELFNHIWQALYPGDASSLQGAVRDMMNALYRCDFSVLKLYAGSENITTSFIFGWKMNKVICSEPLCDAHKRHEIGLVKEDQCTKCKKRDIRELERECKKYPVMVIKGVRIFELSTLVPLMKDPAINLQIIQLFRDPRAVHNSRLKSKQALVRESIQVLRSKKQTDKYKRLLVPSNRVNRAESYVSSAMEIICDNWLSDMLLVMNAPQWVKRNYFRILYEDLVLHPLQELQRLYRFSNLSSLPALEQFALNMTHGRGYSSDKPFQISSRDAKEAIYAWRERLSVEQINQVEAYCSEVMRQLGYQKHSMDKTT</sequence>
<evidence type="ECO:0000256" key="2">
    <source>
        <dbReference type="SAM" id="Phobius"/>
    </source>
</evidence>
<keyword evidence="1" id="KW-0808">Transferase</keyword>
<reference evidence="4" key="2">
    <citation type="submission" date="2025-09" db="UniProtKB">
        <authorList>
            <consortium name="Ensembl"/>
        </authorList>
    </citation>
    <scope>IDENTIFICATION</scope>
</reference>
<dbReference type="OrthoDB" id="6138663at2759"/>
<keyword evidence="5" id="KW-1185">Reference proteome</keyword>
<dbReference type="PANTHER" id="PTHR10704:SF5">
    <property type="entry name" value="CARBOHYDRATE SULFOTRANSFERASE 7"/>
    <property type="match status" value="1"/>
</dbReference>
<dbReference type="SUPFAM" id="SSF52540">
    <property type="entry name" value="P-loop containing nucleoside triphosphate hydrolases"/>
    <property type="match status" value="1"/>
</dbReference>
<protein>
    <recommendedName>
        <fullName evidence="1">Sulfotransferase</fullName>
        <ecNumber evidence="1">2.8.2.-</ecNumber>
    </recommendedName>
</protein>
<dbReference type="GO" id="GO:0008459">
    <property type="term" value="F:chondroitin 6-sulfotransferase activity"/>
    <property type="evidence" value="ECO:0007669"/>
    <property type="project" value="TreeGrafter"/>
</dbReference>
<dbReference type="Gene3D" id="3.40.50.300">
    <property type="entry name" value="P-loop containing nucleotide triphosphate hydrolases"/>
    <property type="match status" value="1"/>
</dbReference>
<proteinExistence type="inferred from homology"/>
<dbReference type="GO" id="GO:0006044">
    <property type="term" value="P:N-acetylglucosamine metabolic process"/>
    <property type="evidence" value="ECO:0007669"/>
    <property type="project" value="TreeGrafter"/>
</dbReference>
<accession>A0A3Q3JP89</accession>